<feature type="non-terminal residue" evidence="1">
    <location>
        <position position="70"/>
    </location>
</feature>
<proteinExistence type="predicted"/>
<reference evidence="1 2" key="1">
    <citation type="submission" date="2017-11" db="EMBL/GenBank/DDBJ databases">
        <title>De-novo sequencing of pomegranate (Punica granatum L.) genome.</title>
        <authorList>
            <person name="Akparov Z."/>
            <person name="Amiraslanov A."/>
            <person name="Hajiyeva S."/>
            <person name="Abbasov M."/>
            <person name="Kaur K."/>
            <person name="Hamwieh A."/>
            <person name="Solovyev V."/>
            <person name="Salamov A."/>
            <person name="Braich B."/>
            <person name="Kosarev P."/>
            <person name="Mahmoud A."/>
            <person name="Hajiyev E."/>
            <person name="Babayeva S."/>
            <person name="Izzatullayeva V."/>
            <person name="Mammadov A."/>
            <person name="Mammadov A."/>
            <person name="Sharifova S."/>
            <person name="Ojaghi J."/>
            <person name="Eynullazada K."/>
            <person name="Bayramov B."/>
            <person name="Abdulazimova A."/>
            <person name="Shahmuradov I."/>
        </authorList>
    </citation>
    <scope>NUCLEOTIDE SEQUENCE [LARGE SCALE GENOMIC DNA]</scope>
    <source>
        <strain evidence="2">cv. AG2017</strain>
        <tissue evidence="1">Leaf</tissue>
    </source>
</reference>
<dbReference type="EMBL" id="PGOL01000222">
    <property type="protein sequence ID" value="PKI74174.1"/>
    <property type="molecule type" value="Genomic_DNA"/>
</dbReference>
<organism evidence="1 2">
    <name type="scientific">Punica granatum</name>
    <name type="common">Pomegranate</name>
    <dbReference type="NCBI Taxonomy" id="22663"/>
    <lineage>
        <taxon>Eukaryota</taxon>
        <taxon>Viridiplantae</taxon>
        <taxon>Streptophyta</taxon>
        <taxon>Embryophyta</taxon>
        <taxon>Tracheophyta</taxon>
        <taxon>Spermatophyta</taxon>
        <taxon>Magnoliopsida</taxon>
        <taxon>eudicotyledons</taxon>
        <taxon>Gunneridae</taxon>
        <taxon>Pentapetalae</taxon>
        <taxon>rosids</taxon>
        <taxon>malvids</taxon>
        <taxon>Myrtales</taxon>
        <taxon>Lythraceae</taxon>
        <taxon>Punica</taxon>
    </lineage>
</organism>
<dbReference type="AlphaFoldDB" id="A0A2I0L0C2"/>
<dbReference type="Proteomes" id="UP000233551">
    <property type="component" value="Unassembled WGS sequence"/>
</dbReference>
<sequence length="70" mass="7645">MLVIRLAIRGNAAARPLLSASFQLSSCSYTSSAAAAHAERTVREGPRNDWARDEIKSIYDSPVLDLLFHG</sequence>
<evidence type="ECO:0000313" key="2">
    <source>
        <dbReference type="Proteomes" id="UP000233551"/>
    </source>
</evidence>
<evidence type="ECO:0000313" key="1">
    <source>
        <dbReference type="EMBL" id="PKI74174.1"/>
    </source>
</evidence>
<protein>
    <submittedName>
        <fullName evidence="1">Uncharacterized protein</fullName>
    </submittedName>
</protein>
<accession>A0A2I0L0C2</accession>
<name>A0A2I0L0C2_PUNGR</name>
<comment type="caution">
    <text evidence="1">The sequence shown here is derived from an EMBL/GenBank/DDBJ whole genome shotgun (WGS) entry which is preliminary data.</text>
</comment>
<gene>
    <name evidence="1" type="ORF">CRG98_005412</name>
</gene>
<keyword evidence="2" id="KW-1185">Reference proteome</keyword>
<dbReference type="STRING" id="22663.A0A2I0L0C2"/>